<sequence>MTTGIYLAHEIPNRPTPSLLTLADLNSTKNVEENEEEFDLAITSSPIMNRIGFHPGWSHQTLIFAAFSVKSKRRREQPFLESSLIEKSSFGLIPFSQTSICDFDCRLIIELFDDDSQRAQRVTITPEWFLCLRFTGFRCESNGISPESVDPERMLSRAKQSAQFGPKSSEPDCALLSEVLLSKAKSDQRECS</sequence>
<gene>
    <name evidence="1" type="ORF">L2E82_45453</name>
</gene>
<reference evidence="2" key="1">
    <citation type="journal article" date="2022" name="Mol. Ecol. Resour.">
        <title>The genomes of chicory, endive, great burdock and yacon provide insights into Asteraceae palaeo-polyploidization history and plant inulin production.</title>
        <authorList>
            <person name="Fan W."/>
            <person name="Wang S."/>
            <person name="Wang H."/>
            <person name="Wang A."/>
            <person name="Jiang F."/>
            <person name="Liu H."/>
            <person name="Zhao H."/>
            <person name="Xu D."/>
            <person name="Zhang Y."/>
        </authorList>
    </citation>
    <scope>NUCLEOTIDE SEQUENCE [LARGE SCALE GENOMIC DNA]</scope>
    <source>
        <strain evidence="2">cv. Punajuju</strain>
    </source>
</reference>
<accession>A0ACB8ZTW6</accession>
<dbReference type="Proteomes" id="UP001055811">
    <property type="component" value="Linkage Group LG08"/>
</dbReference>
<protein>
    <submittedName>
        <fullName evidence="1">Uncharacterized protein</fullName>
    </submittedName>
</protein>
<proteinExistence type="predicted"/>
<organism evidence="1 2">
    <name type="scientific">Cichorium intybus</name>
    <name type="common">Chicory</name>
    <dbReference type="NCBI Taxonomy" id="13427"/>
    <lineage>
        <taxon>Eukaryota</taxon>
        <taxon>Viridiplantae</taxon>
        <taxon>Streptophyta</taxon>
        <taxon>Embryophyta</taxon>
        <taxon>Tracheophyta</taxon>
        <taxon>Spermatophyta</taxon>
        <taxon>Magnoliopsida</taxon>
        <taxon>eudicotyledons</taxon>
        <taxon>Gunneridae</taxon>
        <taxon>Pentapetalae</taxon>
        <taxon>asterids</taxon>
        <taxon>campanulids</taxon>
        <taxon>Asterales</taxon>
        <taxon>Asteraceae</taxon>
        <taxon>Cichorioideae</taxon>
        <taxon>Cichorieae</taxon>
        <taxon>Cichoriinae</taxon>
        <taxon>Cichorium</taxon>
    </lineage>
</organism>
<name>A0ACB8ZTW6_CICIN</name>
<dbReference type="EMBL" id="CM042016">
    <property type="protein sequence ID" value="KAI3700815.1"/>
    <property type="molecule type" value="Genomic_DNA"/>
</dbReference>
<evidence type="ECO:0000313" key="1">
    <source>
        <dbReference type="EMBL" id="KAI3700815.1"/>
    </source>
</evidence>
<evidence type="ECO:0000313" key="2">
    <source>
        <dbReference type="Proteomes" id="UP001055811"/>
    </source>
</evidence>
<comment type="caution">
    <text evidence="1">The sequence shown here is derived from an EMBL/GenBank/DDBJ whole genome shotgun (WGS) entry which is preliminary data.</text>
</comment>
<keyword evidence="2" id="KW-1185">Reference proteome</keyword>
<reference evidence="1 2" key="2">
    <citation type="journal article" date="2022" name="Mol. Ecol. Resour.">
        <title>The genomes of chicory, endive, great burdock and yacon provide insights into Asteraceae paleo-polyploidization history and plant inulin production.</title>
        <authorList>
            <person name="Fan W."/>
            <person name="Wang S."/>
            <person name="Wang H."/>
            <person name="Wang A."/>
            <person name="Jiang F."/>
            <person name="Liu H."/>
            <person name="Zhao H."/>
            <person name="Xu D."/>
            <person name="Zhang Y."/>
        </authorList>
    </citation>
    <scope>NUCLEOTIDE SEQUENCE [LARGE SCALE GENOMIC DNA]</scope>
    <source>
        <strain evidence="2">cv. Punajuju</strain>
        <tissue evidence="1">Leaves</tissue>
    </source>
</reference>